<organism evidence="1 2">
    <name type="scientific">Portunus trituberculatus</name>
    <name type="common">Swimming crab</name>
    <name type="synonym">Neptunus trituberculatus</name>
    <dbReference type="NCBI Taxonomy" id="210409"/>
    <lineage>
        <taxon>Eukaryota</taxon>
        <taxon>Metazoa</taxon>
        <taxon>Ecdysozoa</taxon>
        <taxon>Arthropoda</taxon>
        <taxon>Crustacea</taxon>
        <taxon>Multicrustacea</taxon>
        <taxon>Malacostraca</taxon>
        <taxon>Eumalacostraca</taxon>
        <taxon>Eucarida</taxon>
        <taxon>Decapoda</taxon>
        <taxon>Pleocyemata</taxon>
        <taxon>Brachyura</taxon>
        <taxon>Eubrachyura</taxon>
        <taxon>Portunoidea</taxon>
        <taxon>Portunidae</taxon>
        <taxon>Portuninae</taxon>
        <taxon>Portunus</taxon>
    </lineage>
</organism>
<dbReference type="EMBL" id="VSRR010044319">
    <property type="protein sequence ID" value="MPC76827.1"/>
    <property type="molecule type" value="Genomic_DNA"/>
</dbReference>
<name>A0A5B7I5R1_PORTR</name>
<proteinExistence type="predicted"/>
<dbReference type="AlphaFoldDB" id="A0A5B7I5R1"/>
<accession>A0A5B7I5R1</accession>
<dbReference type="Proteomes" id="UP000324222">
    <property type="component" value="Unassembled WGS sequence"/>
</dbReference>
<sequence length="66" mass="7740">MFPRHDDLPLKPQHDTTATLHSCSLLCLAHTWDVWRHTQYFLLFPLLLITLAAKITQSTPNTREQR</sequence>
<reference evidence="1 2" key="1">
    <citation type="submission" date="2019-05" db="EMBL/GenBank/DDBJ databases">
        <title>Another draft genome of Portunus trituberculatus and its Hox gene families provides insights of decapod evolution.</title>
        <authorList>
            <person name="Jeong J.-H."/>
            <person name="Song I."/>
            <person name="Kim S."/>
            <person name="Choi T."/>
            <person name="Kim D."/>
            <person name="Ryu S."/>
            <person name="Kim W."/>
        </authorList>
    </citation>
    <scope>NUCLEOTIDE SEQUENCE [LARGE SCALE GENOMIC DNA]</scope>
    <source>
        <tissue evidence="1">Muscle</tissue>
    </source>
</reference>
<comment type="caution">
    <text evidence="1">The sequence shown here is derived from an EMBL/GenBank/DDBJ whole genome shotgun (WGS) entry which is preliminary data.</text>
</comment>
<evidence type="ECO:0000313" key="2">
    <source>
        <dbReference type="Proteomes" id="UP000324222"/>
    </source>
</evidence>
<protein>
    <submittedName>
        <fullName evidence="1">Uncharacterized protein</fullName>
    </submittedName>
</protein>
<keyword evidence="2" id="KW-1185">Reference proteome</keyword>
<evidence type="ECO:0000313" key="1">
    <source>
        <dbReference type="EMBL" id="MPC76827.1"/>
    </source>
</evidence>
<gene>
    <name evidence="1" type="ORF">E2C01_071260</name>
</gene>